<name>A0A0S3J2S4_9CUCU</name>
<evidence type="ECO:0000256" key="7">
    <source>
        <dbReference type="ARBA" id="ARBA00023136"/>
    </source>
</evidence>
<keyword evidence="3 10" id="KW-0716">Sensory transduction</keyword>
<feature type="transmembrane region" description="Helical" evidence="10">
    <location>
        <begin position="29"/>
        <end position="48"/>
    </location>
</feature>
<dbReference type="InterPro" id="IPR004117">
    <property type="entry name" value="7tm6_olfct_rcpt"/>
</dbReference>
<keyword evidence="9 10" id="KW-0807">Transducer</keyword>
<dbReference type="AlphaFoldDB" id="A0A0S3J2S4"/>
<feature type="transmembrane region" description="Helical" evidence="10">
    <location>
        <begin position="167"/>
        <end position="194"/>
    </location>
</feature>
<evidence type="ECO:0000256" key="3">
    <source>
        <dbReference type="ARBA" id="ARBA00022606"/>
    </source>
</evidence>
<dbReference type="Pfam" id="PF02949">
    <property type="entry name" value="7tm_6"/>
    <property type="match status" value="1"/>
</dbReference>
<dbReference type="GO" id="GO:0007165">
    <property type="term" value="P:signal transduction"/>
    <property type="evidence" value="ECO:0007669"/>
    <property type="project" value="UniProtKB-KW"/>
</dbReference>
<evidence type="ECO:0000256" key="4">
    <source>
        <dbReference type="ARBA" id="ARBA00022692"/>
    </source>
</evidence>
<feature type="transmembrane region" description="Helical" evidence="10">
    <location>
        <begin position="254"/>
        <end position="276"/>
    </location>
</feature>
<keyword evidence="5 10" id="KW-0552">Olfaction</keyword>
<feature type="transmembrane region" description="Helical" evidence="10">
    <location>
        <begin position="128"/>
        <end position="147"/>
    </location>
</feature>
<organism evidence="11">
    <name type="scientific">Colaphellus bowringi</name>
    <dbReference type="NCBI Taxonomy" id="561076"/>
    <lineage>
        <taxon>Eukaryota</taxon>
        <taxon>Metazoa</taxon>
        <taxon>Ecdysozoa</taxon>
        <taxon>Arthropoda</taxon>
        <taxon>Hexapoda</taxon>
        <taxon>Insecta</taxon>
        <taxon>Pterygota</taxon>
        <taxon>Neoptera</taxon>
        <taxon>Endopterygota</taxon>
        <taxon>Coleoptera</taxon>
        <taxon>Polyphaga</taxon>
        <taxon>Cucujiformia</taxon>
        <taxon>Chrysomeloidea</taxon>
        <taxon>Chrysomelidae</taxon>
        <taxon>Chrysomelinae</taxon>
        <taxon>Chrysomelini</taxon>
        <taxon>Colaphellus</taxon>
    </lineage>
</organism>
<protein>
    <recommendedName>
        <fullName evidence="10">Odorant receptor</fullName>
    </recommendedName>
</protein>
<comment type="subcellular location">
    <subcellularLocation>
        <location evidence="1 10">Cell membrane</location>
        <topology evidence="1 10">Multi-pass membrane protein</topology>
    </subcellularLocation>
</comment>
<dbReference type="EMBL" id="KT381574">
    <property type="protein sequence ID" value="ALR72580.1"/>
    <property type="molecule type" value="mRNA"/>
</dbReference>
<dbReference type="GO" id="GO:0005549">
    <property type="term" value="F:odorant binding"/>
    <property type="evidence" value="ECO:0007669"/>
    <property type="project" value="InterPro"/>
</dbReference>
<accession>A0A0S3J2S4</accession>
<dbReference type="PANTHER" id="PTHR21137:SF35">
    <property type="entry name" value="ODORANT RECEPTOR 19A-RELATED"/>
    <property type="match status" value="1"/>
</dbReference>
<sequence>MYFNTIQKVLPILYIIGADPREGFTKSQFFLYFYNIFSAIGMVYLLVLKFANAENKVTVKDITDAVICLFLFCHGMVKSTTMFVKKNSVQTLLAQMEKHFWPMNNYKYSYIHNGILNICKTIRNTTNFIWFMHFCNAMGFLVGPLITKDPVLPFECYRPEWMGYYTLLLFEDVTSIITILCPVLAMDVFFVTIIKLTQIQWKMLNSEIQSMFDLSPSGKISREDEENIMVMKIKKCVVHHNFLLNYQQLLNDTFSIPLFFFLIVIVLCMCVEMYVISTVSDWESLRTAIVYTATGCLEFMLCYCYPCQDLSDEADNISYSIYFSNWYRNPEYFRDTQLIMQKGQKLVAIRPGGFMIMDLKTGLSVGIFPSP</sequence>
<reference evidence="11" key="1">
    <citation type="journal article" date="2015" name="BMC Genomics">
        <title>Candidate chemosensory genes identified in Colaphellus bowringi by antennal transcriptome analysis.</title>
        <authorList>
            <person name="Li X.M."/>
            <person name="Zhu X.Y."/>
            <person name="Wang Z.Q."/>
            <person name="Wang Y."/>
            <person name="He P."/>
            <person name="Chen G."/>
            <person name="Sun L."/>
            <person name="Deng D.G."/>
            <person name="Zhang Y.N."/>
        </authorList>
    </citation>
    <scope>NUCLEOTIDE SEQUENCE</scope>
</reference>
<proteinExistence type="evidence at transcript level"/>
<evidence type="ECO:0000313" key="11">
    <source>
        <dbReference type="EMBL" id="ALR72580.1"/>
    </source>
</evidence>
<evidence type="ECO:0000256" key="1">
    <source>
        <dbReference type="ARBA" id="ARBA00004651"/>
    </source>
</evidence>
<keyword evidence="4 10" id="KW-0812">Transmembrane</keyword>
<reference evidence="11" key="2">
    <citation type="submission" date="2015-08" db="EMBL/GenBank/DDBJ databases">
        <authorList>
            <person name="Babu N.S."/>
            <person name="Beckwith C.J."/>
            <person name="Beseler K.G."/>
            <person name="Brison A."/>
            <person name="Carone J.V."/>
            <person name="Caskin T.P."/>
            <person name="Diamond M."/>
            <person name="Durham M.E."/>
            <person name="Foxe J.M."/>
            <person name="Go M."/>
            <person name="Henderson B.A."/>
            <person name="Jones I.B."/>
            <person name="McGettigan J.A."/>
            <person name="Micheletti S.J."/>
            <person name="Nasrallah M.E."/>
            <person name="Ortiz D."/>
            <person name="Piller C.R."/>
            <person name="Privatt S.R."/>
            <person name="Schneider S.L."/>
            <person name="Sharp S."/>
            <person name="Smith T.C."/>
            <person name="Stanton J.D."/>
            <person name="Ullery H.E."/>
            <person name="Wilson R.J."/>
            <person name="Serrano M.G."/>
            <person name="Buck G."/>
            <person name="Lee V."/>
            <person name="Wang Y."/>
            <person name="Carvalho R."/>
            <person name="Voegtly L."/>
            <person name="Shi R."/>
            <person name="Duckworth R."/>
            <person name="Johnson A."/>
            <person name="Loviza R."/>
            <person name="Walstead R."/>
            <person name="Shah Z."/>
            <person name="Kiflezghi M."/>
            <person name="Wade K."/>
            <person name="Ball S.L."/>
            <person name="Bradley K.W."/>
            <person name="Asai D.J."/>
            <person name="Bowman C.A."/>
            <person name="Russell D.A."/>
            <person name="Pope W.H."/>
            <person name="Jacobs-Sera D."/>
            <person name="Hendrix R.W."/>
            <person name="Hatfull G.F."/>
        </authorList>
    </citation>
    <scope>NUCLEOTIDE SEQUENCE</scope>
</reference>
<evidence type="ECO:0000256" key="10">
    <source>
        <dbReference type="RuleBase" id="RU351113"/>
    </source>
</evidence>
<dbReference type="PANTHER" id="PTHR21137">
    <property type="entry name" value="ODORANT RECEPTOR"/>
    <property type="match status" value="1"/>
</dbReference>
<dbReference type="GO" id="GO:0004984">
    <property type="term" value="F:olfactory receptor activity"/>
    <property type="evidence" value="ECO:0007669"/>
    <property type="project" value="InterPro"/>
</dbReference>
<keyword evidence="8 10" id="KW-0675">Receptor</keyword>
<comment type="similarity">
    <text evidence="10">Belongs to the insect chemoreceptor superfamily. Heteromeric odorant receptor channel (TC 1.A.69) family.</text>
</comment>
<evidence type="ECO:0000256" key="2">
    <source>
        <dbReference type="ARBA" id="ARBA00022475"/>
    </source>
</evidence>
<evidence type="ECO:0000256" key="5">
    <source>
        <dbReference type="ARBA" id="ARBA00022725"/>
    </source>
</evidence>
<keyword evidence="6 10" id="KW-1133">Transmembrane helix</keyword>
<keyword evidence="7 10" id="KW-0472">Membrane</keyword>
<evidence type="ECO:0000256" key="6">
    <source>
        <dbReference type="ARBA" id="ARBA00022989"/>
    </source>
</evidence>
<keyword evidence="2" id="KW-1003">Cell membrane</keyword>
<evidence type="ECO:0000256" key="9">
    <source>
        <dbReference type="ARBA" id="ARBA00023224"/>
    </source>
</evidence>
<dbReference type="GO" id="GO:0005886">
    <property type="term" value="C:plasma membrane"/>
    <property type="evidence" value="ECO:0007669"/>
    <property type="project" value="UniProtKB-SubCell"/>
</dbReference>
<comment type="caution">
    <text evidence="10">Lacks conserved residue(s) required for the propagation of feature annotation.</text>
</comment>
<evidence type="ECO:0000256" key="8">
    <source>
        <dbReference type="ARBA" id="ARBA00023170"/>
    </source>
</evidence>